<feature type="transmembrane region" description="Helical" evidence="1">
    <location>
        <begin position="34"/>
        <end position="59"/>
    </location>
</feature>
<proteinExistence type="predicted"/>
<dbReference type="GO" id="GO:0005886">
    <property type="term" value="C:plasma membrane"/>
    <property type="evidence" value="ECO:0007669"/>
    <property type="project" value="TreeGrafter"/>
</dbReference>
<dbReference type="Proteomes" id="UP000048949">
    <property type="component" value="Unassembled WGS sequence"/>
</dbReference>
<gene>
    <name evidence="2" type="ORF">NIG5292_01550</name>
</gene>
<feature type="transmembrane region" description="Helical" evidence="1">
    <location>
        <begin position="106"/>
        <end position="127"/>
    </location>
</feature>
<dbReference type="AlphaFoldDB" id="A0A0U1NLA8"/>
<protein>
    <submittedName>
        <fullName evidence="2">DMSO reductase anchor subunit (DmsC)</fullName>
    </submittedName>
</protein>
<keyword evidence="1" id="KW-0472">Membrane</keyword>
<evidence type="ECO:0000313" key="2">
    <source>
        <dbReference type="EMBL" id="CRK75502.1"/>
    </source>
</evidence>
<sequence length="289" mass="30986">MHPAPSIILFTVLSGLGFGLMIFLGLGMPSPTGLSAFIWFAIAYILAVGGIISSTFHLGNPKNILKSFSQWRTSWLSREGCLAVATLLVMGVYGAALVFLNMRIPLLGYVGSALALATVYGTSMIYAQLKTVPRWNHPTTSVMFIAYAVSGGALLAGQVSLAVWFLPAAALLQLFIFLTADGRFGAAGSTIASATQLGNIGSVRQFEPPHTGSNYLMKEMIHVVGRKHALKLQIISVVLLFTPVLLLLLPFSHALALVAVLAHVAGVIVARWLFFAQAEHVVGLYYDKR</sequence>
<dbReference type="STRING" id="282199.GCA_001049735_01549"/>
<reference evidence="2 3" key="1">
    <citation type="submission" date="2015-04" db="EMBL/GenBank/DDBJ databases">
        <authorList>
            <person name="Syromyatnikov M.Y."/>
            <person name="Popov V.N."/>
        </authorList>
    </citation>
    <scope>NUCLEOTIDE SEQUENCE [LARGE SCALE GENOMIC DNA]</scope>
    <source>
        <strain evidence="2 3">CECT 5292</strain>
    </source>
</reference>
<feature type="transmembrane region" description="Helical" evidence="1">
    <location>
        <begin position="80"/>
        <end position="100"/>
    </location>
</feature>
<evidence type="ECO:0000256" key="1">
    <source>
        <dbReference type="SAM" id="Phobius"/>
    </source>
</evidence>
<feature type="transmembrane region" description="Helical" evidence="1">
    <location>
        <begin position="255"/>
        <end position="274"/>
    </location>
</feature>
<dbReference type="PANTHER" id="PTHR38095:SF1">
    <property type="entry name" value="ANAEROBIC DIMETHYL SULFOXIDE REDUCTASE CHAIN YNFH"/>
    <property type="match status" value="1"/>
</dbReference>
<keyword evidence="1" id="KW-1133">Transmembrane helix</keyword>
<dbReference type="InterPro" id="IPR007059">
    <property type="entry name" value="DmsC"/>
</dbReference>
<dbReference type="Pfam" id="PF04976">
    <property type="entry name" value="DmsC"/>
    <property type="match status" value="1"/>
</dbReference>
<organism evidence="2 3">
    <name type="scientific">Nereida ignava</name>
    <dbReference type="NCBI Taxonomy" id="282199"/>
    <lineage>
        <taxon>Bacteria</taxon>
        <taxon>Pseudomonadati</taxon>
        <taxon>Pseudomonadota</taxon>
        <taxon>Alphaproteobacteria</taxon>
        <taxon>Rhodobacterales</taxon>
        <taxon>Roseobacteraceae</taxon>
        <taxon>Nereida</taxon>
    </lineage>
</organism>
<evidence type="ECO:0000313" key="3">
    <source>
        <dbReference type="Proteomes" id="UP000048949"/>
    </source>
</evidence>
<dbReference type="PANTHER" id="PTHR38095">
    <property type="entry name" value="ANAEROBIC DIMETHYL SULFOXIDE REDUCTASE CHAIN YNFH"/>
    <property type="match status" value="1"/>
</dbReference>
<dbReference type="GO" id="GO:0009389">
    <property type="term" value="F:dimethyl sulfoxide reductase activity"/>
    <property type="evidence" value="ECO:0007669"/>
    <property type="project" value="TreeGrafter"/>
</dbReference>
<feature type="transmembrane region" description="Helical" evidence="1">
    <location>
        <begin position="7"/>
        <end position="28"/>
    </location>
</feature>
<feature type="transmembrane region" description="Helical" evidence="1">
    <location>
        <begin position="230"/>
        <end position="249"/>
    </location>
</feature>
<keyword evidence="1" id="KW-0812">Transmembrane</keyword>
<name>A0A0U1NLA8_9RHOB</name>
<dbReference type="GO" id="GO:0009390">
    <property type="term" value="C:dimethyl sulfoxide reductase complex"/>
    <property type="evidence" value="ECO:0007669"/>
    <property type="project" value="TreeGrafter"/>
</dbReference>
<accession>A0A0U1NLA8</accession>
<dbReference type="GO" id="GO:0019645">
    <property type="term" value="P:anaerobic electron transport chain"/>
    <property type="evidence" value="ECO:0007669"/>
    <property type="project" value="InterPro"/>
</dbReference>
<dbReference type="OrthoDB" id="5520897at2"/>
<keyword evidence="3" id="KW-1185">Reference proteome</keyword>
<feature type="transmembrane region" description="Helical" evidence="1">
    <location>
        <begin position="139"/>
        <end position="156"/>
    </location>
</feature>
<dbReference type="EMBL" id="CVQV01000006">
    <property type="protein sequence ID" value="CRK75502.1"/>
    <property type="molecule type" value="Genomic_DNA"/>
</dbReference>
<dbReference type="RefSeq" id="WP_048598921.1">
    <property type="nucleotide sequence ID" value="NZ_CBFHGK010000005.1"/>
</dbReference>